<dbReference type="GO" id="GO:0016020">
    <property type="term" value="C:membrane"/>
    <property type="evidence" value="ECO:0007669"/>
    <property type="project" value="InterPro"/>
</dbReference>
<dbReference type="AlphaFoldDB" id="A0A8J6NMX9"/>
<name>A0A8J6NMX9_9BACT</name>
<dbReference type="Proteomes" id="UP000603434">
    <property type="component" value="Unassembled WGS sequence"/>
</dbReference>
<feature type="transmembrane region" description="Helical" evidence="1">
    <location>
        <begin position="76"/>
        <end position="101"/>
    </location>
</feature>
<protein>
    <submittedName>
        <fullName evidence="2">FxsA family protein</fullName>
    </submittedName>
</protein>
<dbReference type="Pfam" id="PF04186">
    <property type="entry name" value="FxsA"/>
    <property type="match status" value="1"/>
</dbReference>
<feature type="transmembrane region" description="Helical" evidence="1">
    <location>
        <begin position="27"/>
        <end position="47"/>
    </location>
</feature>
<accession>A0A8J6NMX9</accession>
<dbReference type="PANTHER" id="PTHR35335:SF1">
    <property type="entry name" value="UPF0716 PROTEIN FXSA"/>
    <property type="match status" value="1"/>
</dbReference>
<evidence type="ECO:0000313" key="3">
    <source>
        <dbReference type="Proteomes" id="UP000603434"/>
    </source>
</evidence>
<keyword evidence="1" id="KW-1133">Transmembrane helix</keyword>
<keyword evidence="1" id="KW-0472">Membrane</keyword>
<evidence type="ECO:0000313" key="2">
    <source>
        <dbReference type="EMBL" id="MBC8361635.1"/>
    </source>
</evidence>
<gene>
    <name evidence="2" type="ORF">H8E23_09570</name>
</gene>
<dbReference type="PANTHER" id="PTHR35335">
    <property type="entry name" value="UPF0716 PROTEIN FXSA"/>
    <property type="match status" value="1"/>
</dbReference>
<proteinExistence type="predicted"/>
<dbReference type="EMBL" id="JACNJH010000142">
    <property type="protein sequence ID" value="MBC8361635.1"/>
    <property type="molecule type" value="Genomic_DNA"/>
</dbReference>
<keyword evidence="1" id="KW-0812">Transmembrane</keyword>
<sequence length="131" mass="14700">MLFKLFLAFTLIPVAEIYLIIKLGAFLGAFNTVAIIIITGFAGAALARMQGLQTMLRVRHSLQQGIVPAEEMVDALLIFVAGIVLLTPGFITDIAGLLLLFPPSRFHIKRFLRRKFELWSKNGTIQYRHFP</sequence>
<organism evidence="2 3">
    <name type="scientific">Candidatus Desulfatibia profunda</name>
    <dbReference type="NCBI Taxonomy" id="2841695"/>
    <lineage>
        <taxon>Bacteria</taxon>
        <taxon>Pseudomonadati</taxon>
        <taxon>Thermodesulfobacteriota</taxon>
        <taxon>Desulfobacteria</taxon>
        <taxon>Desulfobacterales</taxon>
        <taxon>Desulfobacterales incertae sedis</taxon>
        <taxon>Candidatus Desulfatibia</taxon>
    </lineage>
</organism>
<dbReference type="InterPro" id="IPR007313">
    <property type="entry name" value="FxsA"/>
</dbReference>
<dbReference type="NCBIfam" id="NF008528">
    <property type="entry name" value="PRK11463.1-2"/>
    <property type="match status" value="1"/>
</dbReference>
<comment type="caution">
    <text evidence="2">The sequence shown here is derived from an EMBL/GenBank/DDBJ whole genome shotgun (WGS) entry which is preliminary data.</text>
</comment>
<evidence type="ECO:0000256" key="1">
    <source>
        <dbReference type="SAM" id="Phobius"/>
    </source>
</evidence>
<reference evidence="2 3" key="1">
    <citation type="submission" date="2020-08" db="EMBL/GenBank/DDBJ databases">
        <title>Bridging the membrane lipid divide: bacteria of the FCB group superphylum have the potential to synthesize archaeal ether lipids.</title>
        <authorList>
            <person name="Villanueva L."/>
            <person name="Von Meijenfeldt F.A.B."/>
            <person name="Westbye A.B."/>
            <person name="Yadav S."/>
            <person name="Hopmans E.C."/>
            <person name="Dutilh B.E."/>
            <person name="Sinninghe Damste J.S."/>
        </authorList>
    </citation>
    <scope>NUCLEOTIDE SEQUENCE [LARGE SCALE GENOMIC DNA]</scope>
    <source>
        <strain evidence="2">NIOZ-UU30</strain>
    </source>
</reference>